<protein>
    <submittedName>
        <fullName evidence="2">Uncharacterized protein</fullName>
    </submittedName>
</protein>
<feature type="compositionally biased region" description="Basic residues" evidence="1">
    <location>
        <begin position="76"/>
        <end position="87"/>
    </location>
</feature>
<keyword evidence="3" id="KW-1185">Reference proteome</keyword>
<evidence type="ECO:0000313" key="3">
    <source>
        <dbReference type="Proteomes" id="UP000705983"/>
    </source>
</evidence>
<dbReference type="EMBL" id="JAFFJS010000001">
    <property type="protein sequence ID" value="MBM9432459.1"/>
    <property type="molecule type" value="Genomic_DNA"/>
</dbReference>
<name>A0ABS2TCT6_9ACTO</name>
<dbReference type="Proteomes" id="UP000705983">
    <property type="component" value="Unassembled WGS sequence"/>
</dbReference>
<evidence type="ECO:0000256" key="1">
    <source>
        <dbReference type="SAM" id="MobiDB-lite"/>
    </source>
</evidence>
<proteinExistence type="predicted"/>
<sequence length="166" mass="17571">MRRIVSLIDLIGDRAQLAQGNSEVIDGAGAANRSVNIAVSLSESSISLHPVVVLSSTNHTLPEELCHVDLIKKNGKQGKRLGSRPRTPHTSAGSKGRDIESGRRPKAMWTALTSAGILVRGRGADATTDLVRTSPPDPRVHLGQGDEAAEIENQTLLGCCPLNILS</sequence>
<evidence type="ECO:0000313" key="2">
    <source>
        <dbReference type="EMBL" id="MBM9432459.1"/>
    </source>
</evidence>
<organism evidence="2 3">
    <name type="scientific">Flaviflexus equikiangi</name>
    <dbReference type="NCBI Taxonomy" id="2758573"/>
    <lineage>
        <taxon>Bacteria</taxon>
        <taxon>Bacillati</taxon>
        <taxon>Actinomycetota</taxon>
        <taxon>Actinomycetes</taxon>
        <taxon>Actinomycetales</taxon>
        <taxon>Actinomycetaceae</taxon>
        <taxon>Flaviflexus</taxon>
    </lineage>
</organism>
<dbReference type="RefSeq" id="WP_187996000.1">
    <property type="nucleotide sequence ID" value="NZ_JACEXG010000001.1"/>
</dbReference>
<gene>
    <name evidence="2" type="ORF">JVW63_01875</name>
</gene>
<feature type="region of interest" description="Disordered" evidence="1">
    <location>
        <begin position="76"/>
        <end position="104"/>
    </location>
</feature>
<comment type="caution">
    <text evidence="2">The sequence shown here is derived from an EMBL/GenBank/DDBJ whole genome shotgun (WGS) entry which is preliminary data.</text>
</comment>
<accession>A0ABS2TCT6</accession>
<reference evidence="3" key="1">
    <citation type="submission" date="2021-02" db="EMBL/GenBank/DDBJ databases">
        <title>Leucobacter sp. CX169.</title>
        <authorList>
            <person name="Cheng Y."/>
        </authorList>
    </citation>
    <scope>NUCLEOTIDE SEQUENCE [LARGE SCALE GENOMIC DNA]</scope>
    <source>
        <strain evidence="3">JY899</strain>
    </source>
</reference>